<name>A0A3N6NRZ0_9CYAN</name>
<keyword evidence="1" id="KW-0472">Membrane</keyword>
<feature type="transmembrane region" description="Helical" evidence="1">
    <location>
        <begin position="31"/>
        <end position="58"/>
    </location>
</feature>
<sequence length="65" mass="7523">MLPQKHIDNFGIRIALFFSKLIYLIERENILLLLVLFLLISTSVIPDSFPTAFVKLFLTHGISYQ</sequence>
<evidence type="ECO:0000313" key="2">
    <source>
        <dbReference type="EMBL" id="RQH32860.1"/>
    </source>
</evidence>
<reference evidence="2 3" key="1">
    <citation type="journal article" date="2018" name="ACS Chem. Biol.">
        <title>Ketoreductase domain dysfunction expands chemodiversity: malyngamide biosynthesis in the cyanobacterium Okeania hirsuta.</title>
        <authorList>
            <person name="Moss N.A."/>
            <person name="Leao T."/>
            <person name="Rankin M."/>
            <person name="McCullough T.M."/>
            <person name="Qu P."/>
            <person name="Korobeynikov A."/>
            <person name="Smith J.L."/>
            <person name="Gerwick L."/>
            <person name="Gerwick W.H."/>
        </authorList>
    </citation>
    <scope>NUCLEOTIDE SEQUENCE [LARGE SCALE GENOMIC DNA]</scope>
    <source>
        <strain evidence="2 3">PAB10Feb10-1</strain>
    </source>
</reference>
<dbReference type="EMBL" id="RCBY01000150">
    <property type="protein sequence ID" value="RQH32860.1"/>
    <property type="molecule type" value="Genomic_DNA"/>
</dbReference>
<evidence type="ECO:0000313" key="3">
    <source>
        <dbReference type="Proteomes" id="UP000269154"/>
    </source>
</evidence>
<protein>
    <submittedName>
        <fullName evidence="2">Uncharacterized protein</fullName>
    </submittedName>
</protein>
<proteinExistence type="predicted"/>
<keyword evidence="1" id="KW-0812">Transmembrane</keyword>
<evidence type="ECO:0000256" key="1">
    <source>
        <dbReference type="SAM" id="Phobius"/>
    </source>
</evidence>
<keyword evidence="3" id="KW-1185">Reference proteome</keyword>
<keyword evidence="1" id="KW-1133">Transmembrane helix</keyword>
<comment type="caution">
    <text evidence="2">The sequence shown here is derived from an EMBL/GenBank/DDBJ whole genome shotgun (WGS) entry which is preliminary data.</text>
</comment>
<gene>
    <name evidence="2" type="ORF">D5R40_21995</name>
</gene>
<accession>A0A3N6NRZ0</accession>
<organism evidence="2 3">
    <name type="scientific">Okeania hirsuta</name>
    <dbReference type="NCBI Taxonomy" id="1458930"/>
    <lineage>
        <taxon>Bacteria</taxon>
        <taxon>Bacillati</taxon>
        <taxon>Cyanobacteriota</taxon>
        <taxon>Cyanophyceae</taxon>
        <taxon>Oscillatoriophycideae</taxon>
        <taxon>Oscillatoriales</taxon>
        <taxon>Microcoleaceae</taxon>
        <taxon>Okeania</taxon>
    </lineage>
</organism>
<dbReference type="Proteomes" id="UP000269154">
    <property type="component" value="Unassembled WGS sequence"/>
</dbReference>
<dbReference type="AlphaFoldDB" id="A0A3N6NRZ0"/>